<dbReference type="Gene3D" id="3.40.50.300">
    <property type="entry name" value="P-loop containing nucleotide triphosphate hydrolases"/>
    <property type="match status" value="1"/>
</dbReference>
<dbReference type="InterPro" id="IPR002182">
    <property type="entry name" value="NB-ARC"/>
</dbReference>
<dbReference type="PROSITE" id="PS50005">
    <property type="entry name" value="TPR"/>
    <property type="match status" value="5"/>
</dbReference>
<comment type="caution">
    <text evidence="4">The sequence shown here is derived from an EMBL/GenBank/DDBJ whole genome shotgun (WGS) entry which is preliminary data.</text>
</comment>
<dbReference type="PANTHER" id="PTHR10098:SF108">
    <property type="entry name" value="TETRATRICOPEPTIDE REPEAT PROTEIN 28"/>
    <property type="match status" value="1"/>
</dbReference>
<dbReference type="Proteomes" id="UP000620559">
    <property type="component" value="Unassembled WGS sequence"/>
</dbReference>
<dbReference type="SUPFAM" id="SSF52540">
    <property type="entry name" value="P-loop containing nucleoside triphosphate hydrolases"/>
    <property type="match status" value="1"/>
</dbReference>
<feature type="repeat" description="TPR" evidence="1">
    <location>
        <begin position="1007"/>
        <end position="1040"/>
    </location>
</feature>
<dbReference type="Pfam" id="PF00931">
    <property type="entry name" value="NB-ARC"/>
    <property type="match status" value="1"/>
</dbReference>
<dbReference type="PRINTS" id="PR00364">
    <property type="entry name" value="DISEASERSIST"/>
</dbReference>
<feature type="domain" description="Bacterial Death-like" evidence="3">
    <location>
        <begin position="4"/>
        <end position="97"/>
    </location>
</feature>
<dbReference type="PANTHER" id="PTHR10098">
    <property type="entry name" value="RAPSYN-RELATED"/>
    <property type="match status" value="1"/>
</dbReference>
<dbReference type="Pfam" id="PF13424">
    <property type="entry name" value="TPR_12"/>
    <property type="match status" value="3"/>
</dbReference>
<dbReference type="SUPFAM" id="SSF48452">
    <property type="entry name" value="TPR-like"/>
    <property type="match status" value="5"/>
</dbReference>
<dbReference type="InterPro" id="IPR027417">
    <property type="entry name" value="P-loop_NTPase"/>
</dbReference>
<feature type="repeat" description="TPR" evidence="1">
    <location>
        <begin position="726"/>
        <end position="759"/>
    </location>
</feature>
<dbReference type="RefSeq" id="WP_193919147.1">
    <property type="nucleotide sequence ID" value="NZ_JADEWL010000020.1"/>
</dbReference>
<protein>
    <submittedName>
        <fullName evidence="4">Tetratricopeptide repeat protein</fullName>
    </submittedName>
</protein>
<evidence type="ECO:0000256" key="1">
    <source>
        <dbReference type="PROSITE-ProRule" id="PRU00339"/>
    </source>
</evidence>
<proteinExistence type="predicted"/>
<organism evidence="4 5">
    <name type="scientific">Plectonema cf. radiosum LEGE 06105</name>
    <dbReference type="NCBI Taxonomy" id="945769"/>
    <lineage>
        <taxon>Bacteria</taxon>
        <taxon>Bacillati</taxon>
        <taxon>Cyanobacteriota</taxon>
        <taxon>Cyanophyceae</taxon>
        <taxon>Oscillatoriophycideae</taxon>
        <taxon>Oscillatoriales</taxon>
        <taxon>Microcoleaceae</taxon>
        <taxon>Plectonema</taxon>
    </lineage>
</organism>
<dbReference type="Pfam" id="PF20689">
    <property type="entry name" value="bDLD1"/>
    <property type="match status" value="1"/>
</dbReference>
<dbReference type="AlphaFoldDB" id="A0A8J7F2T0"/>
<evidence type="ECO:0000259" key="3">
    <source>
        <dbReference type="Pfam" id="PF20689"/>
    </source>
</evidence>
<dbReference type="InterPro" id="IPR048917">
    <property type="entry name" value="bDLD1"/>
</dbReference>
<evidence type="ECO:0000313" key="5">
    <source>
        <dbReference type="Proteomes" id="UP000620559"/>
    </source>
</evidence>
<feature type="repeat" description="TPR" evidence="1">
    <location>
        <begin position="766"/>
        <end position="799"/>
    </location>
</feature>
<dbReference type="SMART" id="SM00028">
    <property type="entry name" value="TPR"/>
    <property type="match status" value="12"/>
</dbReference>
<dbReference type="Gene3D" id="1.25.40.10">
    <property type="entry name" value="Tetratricopeptide repeat domain"/>
    <property type="match status" value="4"/>
</dbReference>
<feature type="repeat" description="TPR" evidence="1">
    <location>
        <begin position="605"/>
        <end position="638"/>
    </location>
</feature>
<dbReference type="InterPro" id="IPR011990">
    <property type="entry name" value="TPR-like_helical_dom_sf"/>
</dbReference>
<evidence type="ECO:0000313" key="4">
    <source>
        <dbReference type="EMBL" id="MBE9212838.1"/>
    </source>
</evidence>
<keyword evidence="1" id="KW-0802">TPR repeat</keyword>
<evidence type="ECO:0000259" key="2">
    <source>
        <dbReference type="Pfam" id="PF00931"/>
    </source>
</evidence>
<gene>
    <name evidence="4" type="ORF">IQ247_09055</name>
</gene>
<dbReference type="GO" id="GO:0043531">
    <property type="term" value="F:ADP binding"/>
    <property type="evidence" value="ECO:0007669"/>
    <property type="project" value="InterPro"/>
</dbReference>
<accession>A0A8J7F2T0</accession>
<dbReference type="InterPro" id="IPR019734">
    <property type="entry name" value="TPR_rpt"/>
</dbReference>
<keyword evidence="5" id="KW-1185">Reference proteome</keyword>
<dbReference type="EMBL" id="JADEWL010000020">
    <property type="protein sequence ID" value="MBE9212838.1"/>
    <property type="molecule type" value="Genomic_DNA"/>
</dbReference>
<reference evidence="4" key="1">
    <citation type="submission" date="2020-10" db="EMBL/GenBank/DDBJ databases">
        <authorList>
            <person name="Castelo-Branco R."/>
            <person name="Eusebio N."/>
            <person name="Adriana R."/>
            <person name="Vieira A."/>
            <person name="Brugerolle De Fraissinette N."/>
            <person name="Rezende De Castro R."/>
            <person name="Schneider M.P."/>
            <person name="Vasconcelos V."/>
            <person name="Leao P.N."/>
        </authorList>
    </citation>
    <scope>NUCLEOTIDE SEQUENCE</scope>
    <source>
        <strain evidence="4">LEGE 06105</strain>
    </source>
</reference>
<dbReference type="Pfam" id="PF00515">
    <property type="entry name" value="TPR_1"/>
    <property type="match status" value="1"/>
</dbReference>
<sequence>MSGGLPKELNHRCRQVFLQCDEFKHYDALIAVFVTDELLPFKSEIRNANNRKQLVDFCLEDLLQKRIKSGKPVLEIFLATLKDKYEVGNALHDELAALYRDVHLAFTKIEVLSKQIQLSYQQFPDVLSFNLPGEELFAGRKQLIHEFLSLSKKTRIVAIIGIPGVGKTSLMKQVASQLELNHVFWYEFHPELASLNHILITLAQFIEKQIDNGDNLTFTFKSSELLDEQRIAIIIKNLNHHRYYLFFDSVHLIEKNSNIESFFSILKQKLTQSIIFISSRAKPCFCKPIDEAKKIIKVFHLDGLRDVDEIQDFFVRRSIQISSELARKIDKRFGGLPLALELIAVLFKEDFTEEHLLALAEDQVIEQLFDEIYERLTPNERKFLTIASMFYLPFSEENVVSAYRSIFFQDDGKIHLTKLKRQLLINVSVSNDYKVHESIRTLILRYTDEPSNLQIQLADFLVAQMQEEYHLLLEAILLYYRAKAFNKASTVVVDAIDAGLIPYHPNLAETFLSQFEEDMVSPDKWIWLLGSKGMLANFWRRYDEAEDFYQRMLHLAGELQDKVASALAFQILGAVYVQRNDEIAKKNYLNSLALKKELNDVKGQAEIYNNLGEIYTRQQQLPEAEFLLKQGLKLLEKINAPNWQKICLYANLAHLYAEQGNWQKAVNFTQTARQIAEEMRMIYKVGMLTYDLGVHEFKQGKYEIASKYYSESLEIAQTYKLWELEELVHVGLGKLHHKLGNYNKAIKHFQKVAEIEEEIDDKSKLTSTYFDIGTFYYEINDYQNAFGYYEKGIYLFEHLMDDKQIQVFLNNIYVFASKLETPQSILRPLKLLKKRLLVNAPSYALAKVYGTLGEIYLQLLNRNRVAIACMRQEIALLSQLDRKPEEINALINLGATYENLELYANVLDISEEAIKRAEAHNLNTLTAISYYNRGNCLTKMKMWEDAENDYQRALVLVENVKDTVQREAILHNFGEMYRRWGKLENSVKLLQLSLESVRQRNDVDSEITNLNNLGLAYRSLSQTQEALDCFNTALNLTHQYYRKCDESRICISLGNLYLLNNQPEQAKYYYHNTLVAARQIEDTDWEEGSILSLAAACKELGKFDDIADDFQAVAERAYNLGHHENCIKFLTFAGKINLEEKKPDSSADMFDKALSIALVLVYERIRQCGEQANISFLSQKLTEVLDSIGDSIEESVENNSVEYAVIMYQSLLEKLHSEHYWEESNYWIFDCLKPMGDWLNNWSLD</sequence>
<feature type="domain" description="NB-ARC" evidence="2">
    <location>
        <begin position="143"/>
        <end position="282"/>
    </location>
</feature>
<name>A0A8J7F2T0_9CYAN</name>
<feature type="repeat" description="TPR" evidence="1">
    <location>
        <begin position="927"/>
        <end position="960"/>
    </location>
</feature>